<accession>A0A376CX76</accession>
<dbReference type="RefSeq" id="WP_115021637.1">
    <property type="nucleotide sequence ID" value="NZ_CP069533.1"/>
</dbReference>
<name>A0A376CX76_9CORY</name>
<organism evidence="1 2">
    <name type="scientific">Corynebacterium minutissimum</name>
    <dbReference type="NCBI Taxonomy" id="38301"/>
    <lineage>
        <taxon>Bacteria</taxon>
        <taxon>Bacillati</taxon>
        <taxon>Actinomycetota</taxon>
        <taxon>Actinomycetes</taxon>
        <taxon>Mycobacteriales</taxon>
        <taxon>Corynebacteriaceae</taxon>
        <taxon>Corynebacterium</taxon>
    </lineage>
</organism>
<dbReference type="InterPro" id="IPR021145">
    <property type="entry name" value="Portal_protein_SPP1_Gp6-like"/>
</dbReference>
<protein>
    <submittedName>
        <fullName evidence="1">Gene 14 protein</fullName>
    </submittedName>
</protein>
<dbReference type="EMBL" id="UFXP01000001">
    <property type="protein sequence ID" value="STC76797.1"/>
    <property type="molecule type" value="Genomic_DNA"/>
</dbReference>
<evidence type="ECO:0000313" key="1">
    <source>
        <dbReference type="EMBL" id="STC76797.1"/>
    </source>
</evidence>
<evidence type="ECO:0000313" key="2">
    <source>
        <dbReference type="Proteomes" id="UP000254287"/>
    </source>
</evidence>
<dbReference type="AlphaFoldDB" id="A0A376CX76"/>
<reference evidence="1 2" key="1">
    <citation type="submission" date="2018-06" db="EMBL/GenBank/DDBJ databases">
        <authorList>
            <consortium name="Pathogen Informatics"/>
            <person name="Doyle S."/>
        </authorList>
    </citation>
    <scope>NUCLEOTIDE SEQUENCE [LARGE SCALE GENOMIC DNA]</scope>
    <source>
        <strain evidence="1 2">NCTC10289</strain>
    </source>
</reference>
<sequence>MLDLHEFITQADYAPHYDSLEAYYEGTKRLDALGVTLPPKMRLLEMVAPFPRLSVDVLAEILVPAGFAMARGHDIPDKIREWWGANNLEAEVPRAIREALVQGAAYFIVGHGEDGVPRISVHTRKGISTRYDHMGRLAEAIKRYDIGDVSYAAHYLPGRVDYYVLNGGWKLYDSIDTGTDRPTLIPMYNKVRIDDRTGRSEIVEIATITDAASRSLTNLQVAQETLSMPQRYMAGKDIGKAIAANASGVEGGTIEKEAALLKAYFSALWIGPEGTNFGQLPGADLSQIINSYKLYAQIVSSVTGIPPAMLGISTDNPSSAEALRTAKDRLVTRAEDKQRSFGGAIVEAMRVALDMYDVADFKDSAALELRWRDPADANTASQKAALMQAHAQGIISAETAREGLGLTPEQLAREREEDAKEYPRVGAING</sequence>
<dbReference type="Pfam" id="PF05133">
    <property type="entry name" value="SPP1_portal"/>
    <property type="match status" value="1"/>
</dbReference>
<dbReference type="Proteomes" id="UP000254287">
    <property type="component" value="Unassembled WGS sequence"/>
</dbReference>
<proteinExistence type="predicted"/>
<gene>
    <name evidence="1" type="ORF">NCTC10289_01071</name>
</gene>